<keyword evidence="4" id="KW-1185">Reference proteome</keyword>
<accession>A0AAE0BHE2</accession>
<evidence type="ECO:0000256" key="1">
    <source>
        <dbReference type="SAM" id="Coils"/>
    </source>
</evidence>
<keyword evidence="2" id="KW-0732">Signal</keyword>
<sequence>MPRLSLLFACSLALCGEVFAASRQVISINPSIELTGEASQELGAMKSELDELRQEVKELREELHHTSYVSQEKSFKLSAPHHKYPPINKTVEYLLNQIHKGMPRSYQDILPTGESFWSSSMYLTEGAFYPGINGSKPRPVALDDVIAIQERTLTRYGLNLYDGATWQIALTLAGRKDMSDIYEREILYTSSTGSNPNSIPVSGIDQIRAIKDQYSYGKNKIKGKDLDKVTLPGNATNVPQKDSGFAGDKAVQELPGGLFFRMINPQYKMEDPFTGFFGSQWKYPHPNNDSTTKWNIFGLIHHNDWKPIMGENVWAAFIGPLQAMWIQNCTELGGYNVTHNKTDMPDGMCIRHFETFEDTPAQLQLGMSIFPALNEMQSPLGSMYHCPKGSSLFPPDDSKDGEETNVSNENNVSAMAAFKMFWQIMFNRTVGTTDTKLVKAKSDITKLIQGLDKWFKNYLIRSATGSKGLTHVASQGGHVTFDGEYHEAPFTQPSGFAVDCQTWGMLVLGQKYIDDAYGAGMAYNVWQKTKELSGYFDPNGELGGVGYTNLCNGTTADENCKHAVWSAEWTFGAIFMAERLSYEYDQAGEAQYATDLKKDAESMRKLLRRPMVRGNASEWAGGGLEQEDGSYLYANDRFFIPWGWYANPIGATCSTSWSVMDNFNFNPFTLGGGWESPIPDPTPTQLKEHAEIHKQVFGEEPPFEY</sequence>
<dbReference type="EMBL" id="LGRX02034907">
    <property type="protein sequence ID" value="KAK3236683.1"/>
    <property type="molecule type" value="Genomic_DNA"/>
</dbReference>
<feature type="chain" id="PRO_5041957339" evidence="2">
    <location>
        <begin position="21"/>
        <end position="705"/>
    </location>
</feature>
<keyword evidence="1" id="KW-0175">Coiled coil</keyword>
<feature type="signal peptide" evidence="2">
    <location>
        <begin position="1"/>
        <end position="20"/>
    </location>
</feature>
<dbReference type="AlphaFoldDB" id="A0AAE0BHE2"/>
<feature type="coiled-coil region" evidence="1">
    <location>
        <begin position="35"/>
        <end position="69"/>
    </location>
</feature>
<reference evidence="3 4" key="1">
    <citation type="journal article" date="2015" name="Genome Biol. Evol.">
        <title>Comparative Genomics of a Bacterivorous Green Alga Reveals Evolutionary Causalities and Consequences of Phago-Mixotrophic Mode of Nutrition.</title>
        <authorList>
            <person name="Burns J.A."/>
            <person name="Paasch A."/>
            <person name="Narechania A."/>
            <person name="Kim E."/>
        </authorList>
    </citation>
    <scope>NUCLEOTIDE SEQUENCE [LARGE SCALE GENOMIC DNA]</scope>
    <source>
        <strain evidence="3 4">PLY_AMNH</strain>
    </source>
</reference>
<gene>
    <name evidence="3" type="ORF">CYMTET_53189</name>
</gene>
<comment type="caution">
    <text evidence="3">The sequence shown here is derived from an EMBL/GenBank/DDBJ whole genome shotgun (WGS) entry which is preliminary data.</text>
</comment>
<protein>
    <submittedName>
        <fullName evidence="3">Uncharacterized protein</fullName>
    </submittedName>
</protein>
<proteinExistence type="predicted"/>
<name>A0AAE0BHE2_9CHLO</name>
<evidence type="ECO:0000313" key="4">
    <source>
        <dbReference type="Proteomes" id="UP001190700"/>
    </source>
</evidence>
<evidence type="ECO:0000313" key="3">
    <source>
        <dbReference type="EMBL" id="KAK3236683.1"/>
    </source>
</evidence>
<dbReference type="Proteomes" id="UP001190700">
    <property type="component" value="Unassembled WGS sequence"/>
</dbReference>
<organism evidence="3 4">
    <name type="scientific">Cymbomonas tetramitiformis</name>
    <dbReference type="NCBI Taxonomy" id="36881"/>
    <lineage>
        <taxon>Eukaryota</taxon>
        <taxon>Viridiplantae</taxon>
        <taxon>Chlorophyta</taxon>
        <taxon>Pyramimonadophyceae</taxon>
        <taxon>Pyramimonadales</taxon>
        <taxon>Pyramimonadaceae</taxon>
        <taxon>Cymbomonas</taxon>
    </lineage>
</organism>
<evidence type="ECO:0000256" key="2">
    <source>
        <dbReference type="SAM" id="SignalP"/>
    </source>
</evidence>